<dbReference type="EMBL" id="BARS01029327">
    <property type="protein sequence ID" value="GAG03256.1"/>
    <property type="molecule type" value="Genomic_DNA"/>
</dbReference>
<organism evidence="1">
    <name type="scientific">marine sediment metagenome</name>
    <dbReference type="NCBI Taxonomy" id="412755"/>
    <lineage>
        <taxon>unclassified sequences</taxon>
        <taxon>metagenomes</taxon>
        <taxon>ecological metagenomes</taxon>
    </lineage>
</organism>
<name>X0VRT3_9ZZZZ</name>
<protein>
    <submittedName>
        <fullName evidence="1">Uncharacterized protein</fullName>
    </submittedName>
</protein>
<gene>
    <name evidence="1" type="ORF">S01H1_45850</name>
</gene>
<proteinExistence type="predicted"/>
<accession>X0VRT3</accession>
<feature type="non-terminal residue" evidence="1">
    <location>
        <position position="1"/>
    </location>
</feature>
<dbReference type="AlphaFoldDB" id="X0VRT3"/>
<reference evidence="1" key="1">
    <citation type="journal article" date="2014" name="Front. Microbiol.">
        <title>High frequency of phylogenetically diverse reductive dehalogenase-homologous genes in deep subseafloor sedimentary metagenomes.</title>
        <authorList>
            <person name="Kawai M."/>
            <person name="Futagami T."/>
            <person name="Toyoda A."/>
            <person name="Takaki Y."/>
            <person name="Nishi S."/>
            <person name="Hori S."/>
            <person name="Arai W."/>
            <person name="Tsubouchi T."/>
            <person name="Morono Y."/>
            <person name="Uchiyama I."/>
            <person name="Ito T."/>
            <person name="Fujiyama A."/>
            <person name="Inagaki F."/>
            <person name="Takami H."/>
        </authorList>
    </citation>
    <scope>NUCLEOTIDE SEQUENCE</scope>
    <source>
        <strain evidence="1">Expedition CK06-06</strain>
    </source>
</reference>
<comment type="caution">
    <text evidence="1">The sequence shown here is derived from an EMBL/GenBank/DDBJ whole genome shotgun (WGS) entry which is preliminary data.</text>
</comment>
<evidence type="ECO:0000313" key="1">
    <source>
        <dbReference type="EMBL" id="GAG03256.1"/>
    </source>
</evidence>
<sequence length="33" mass="3590">RFHNHTAKTNNNTPKRTSFGACRFGQVTIGNGG</sequence>